<dbReference type="EMBL" id="CM045768">
    <property type="protein sequence ID" value="KAI7984378.1"/>
    <property type="molecule type" value="Genomic_DNA"/>
</dbReference>
<name>A0ACC0F769_9ERIC</name>
<proteinExistence type="predicted"/>
<evidence type="ECO:0000313" key="2">
    <source>
        <dbReference type="Proteomes" id="UP001060215"/>
    </source>
</evidence>
<comment type="caution">
    <text evidence="1">The sequence shown here is derived from an EMBL/GenBank/DDBJ whole genome shotgun (WGS) entry which is preliminary data.</text>
</comment>
<evidence type="ECO:0000313" key="1">
    <source>
        <dbReference type="EMBL" id="KAI7984378.1"/>
    </source>
</evidence>
<keyword evidence="2" id="KW-1185">Reference proteome</keyword>
<protein>
    <submittedName>
        <fullName evidence="1">Uncharacterized protein</fullName>
    </submittedName>
</protein>
<organism evidence="1 2">
    <name type="scientific">Camellia lanceoleosa</name>
    <dbReference type="NCBI Taxonomy" id="1840588"/>
    <lineage>
        <taxon>Eukaryota</taxon>
        <taxon>Viridiplantae</taxon>
        <taxon>Streptophyta</taxon>
        <taxon>Embryophyta</taxon>
        <taxon>Tracheophyta</taxon>
        <taxon>Spermatophyta</taxon>
        <taxon>Magnoliopsida</taxon>
        <taxon>eudicotyledons</taxon>
        <taxon>Gunneridae</taxon>
        <taxon>Pentapetalae</taxon>
        <taxon>asterids</taxon>
        <taxon>Ericales</taxon>
        <taxon>Theaceae</taxon>
        <taxon>Camellia</taxon>
    </lineage>
</organism>
<gene>
    <name evidence="1" type="ORF">LOK49_LG15G01831</name>
</gene>
<sequence>MSGRARLSVFGGGASELRIEQKLITIQVDAISRGGLVEIIERNRFRSYSLKIDLGGVSWAIKALRQVWGQHKDRSFFSKYTSSSAVFLVQKFSNKGGIFAEMSKWEAGVKRSNIIIPAGADGQRWQAMATMLERIIHGGFRVLDVERNVRSTDKGGHNNKNQFDFSSRKGDSEGNRSILQETGANRAVSYADVLKSRSNSLDGNNFFLEIRKMVVCTRMNFFDEWAQIEKELNRSFKTSIVLRPFQLNKAMFFAQNSDEADYYGTQGVCFFHKSIAVRLDRWSEEVFSKDVVIASNGDRRDFGGSKIKGFTKPGQKEVLSAMEISGTQHGEDGEESQGNRHACTKEMRSQLADTLVGGEDNGGSARVNRGGQPGKDNCTGLGFNSNGLGPRVSFSHPIEVSGPGLNRVIGCDGGCNGEDGLRCRSAMESTQFPPCDGSDQVARAIRILSPTHRELNTEEIHLGLADVVDRSVGDLQRFNEGPETGIQELMEVIRTSEKQINEVEEGHFEIHEVLQNLEEYGSSASSESRSKGEISEDEQVDSDWDLNRFFNIDCTTLDENFGKVSEALHQVSSSITQGVAGSSFHRGLHALPDFSSSGGGVQDGLSSSL</sequence>
<accession>A0ACC0F769</accession>
<reference evidence="1 2" key="1">
    <citation type="journal article" date="2022" name="Plant J.">
        <title>Chromosome-level genome of Camellia lanceoleosa provides a valuable resource for understanding genome evolution and self-incompatibility.</title>
        <authorList>
            <person name="Gong W."/>
            <person name="Xiao S."/>
            <person name="Wang L."/>
            <person name="Liao Z."/>
            <person name="Chang Y."/>
            <person name="Mo W."/>
            <person name="Hu G."/>
            <person name="Li W."/>
            <person name="Zhao G."/>
            <person name="Zhu H."/>
            <person name="Hu X."/>
            <person name="Ji K."/>
            <person name="Xiang X."/>
            <person name="Song Q."/>
            <person name="Yuan D."/>
            <person name="Jin S."/>
            <person name="Zhang L."/>
        </authorList>
    </citation>
    <scope>NUCLEOTIDE SEQUENCE [LARGE SCALE GENOMIC DNA]</scope>
    <source>
        <strain evidence="1">SQ_2022a</strain>
    </source>
</reference>
<dbReference type="Proteomes" id="UP001060215">
    <property type="component" value="Chromosome 11"/>
</dbReference>